<evidence type="ECO:0000256" key="7">
    <source>
        <dbReference type="ARBA" id="ARBA00072506"/>
    </source>
</evidence>
<evidence type="ECO:0000256" key="5">
    <source>
        <dbReference type="ARBA" id="ARBA00023242"/>
    </source>
</evidence>
<dbReference type="InterPro" id="IPR050518">
    <property type="entry name" value="Rpo3/RPB3_RNA_Pol_subunit"/>
</dbReference>
<feature type="region of interest" description="Disordered" evidence="8">
    <location>
        <begin position="320"/>
        <end position="339"/>
    </location>
</feature>
<feature type="compositionally biased region" description="Gly residues" evidence="8">
    <location>
        <begin position="268"/>
        <end position="285"/>
    </location>
</feature>
<dbReference type="Proteomes" id="UP000398389">
    <property type="component" value="Unassembled WGS sequence"/>
</dbReference>
<evidence type="ECO:0000256" key="3">
    <source>
        <dbReference type="ARBA" id="ARBA00022478"/>
    </source>
</evidence>
<dbReference type="FunFam" id="2.170.120.12:FF:000002">
    <property type="entry name" value="DNA-directed RNA polymerase II subunit RPB3"/>
    <property type="match status" value="1"/>
</dbReference>
<dbReference type="InterPro" id="IPR011263">
    <property type="entry name" value="DNA-dir_RNA_pol_RpoA/D/Rpb3"/>
</dbReference>
<protein>
    <recommendedName>
        <fullName evidence="7">DNA-directed RNA polymerase II subunit RPB3</fullName>
    </recommendedName>
</protein>
<dbReference type="CDD" id="cd07031">
    <property type="entry name" value="RNAP_II_RPB3"/>
    <property type="match status" value="1"/>
</dbReference>
<reference evidence="10 11" key="1">
    <citation type="submission" date="2019-09" db="EMBL/GenBank/DDBJ databases">
        <authorList>
            <person name="Brejova B."/>
        </authorList>
    </citation>
    <scope>NUCLEOTIDE SEQUENCE [LARGE SCALE GENOMIC DNA]</scope>
</reference>
<dbReference type="SUPFAM" id="SSF55257">
    <property type="entry name" value="RBP11-like subunits of RNA polymerase"/>
    <property type="match status" value="1"/>
</dbReference>
<keyword evidence="4" id="KW-0804">Transcription</keyword>
<keyword evidence="3" id="KW-0240">DNA-directed RNA polymerase</keyword>
<evidence type="ECO:0000313" key="11">
    <source>
        <dbReference type="Proteomes" id="UP000398389"/>
    </source>
</evidence>
<dbReference type="SUPFAM" id="SSF56553">
    <property type="entry name" value="Insert subdomain of RNA polymerase alpha subunit"/>
    <property type="match status" value="1"/>
</dbReference>
<dbReference type="GO" id="GO:0006366">
    <property type="term" value="P:transcription by RNA polymerase II"/>
    <property type="evidence" value="ECO:0007669"/>
    <property type="project" value="TreeGrafter"/>
</dbReference>
<dbReference type="RefSeq" id="XP_031851781.1">
    <property type="nucleotide sequence ID" value="XM_031995890.1"/>
</dbReference>
<name>A0A5E8B4X3_9ASCO</name>
<dbReference type="Pfam" id="PF01193">
    <property type="entry name" value="RNA_pol_L"/>
    <property type="match status" value="1"/>
</dbReference>
<dbReference type="AlphaFoldDB" id="A0A5E8B4X3"/>
<evidence type="ECO:0000256" key="4">
    <source>
        <dbReference type="ARBA" id="ARBA00023163"/>
    </source>
</evidence>
<evidence type="ECO:0000256" key="8">
    <source>
        <dbReference type="SAM" id="MobiDB-lite"/>
    </source>
</evidence>
<dbReference type="OrthoDB" id="270173at2759"/>
<sequence>MEEDGPKVTIRNIAKDEVEFVLSDVDLALANSIRRVMIAEIPTVAIDLVEIEVNTSVLADEFISHRLGLIPLESTYAEQLEYTRNCTCDQYCDKCSVVLTLDARNTTDETLSLYARDLQVARRDDSSPVGRPVISDPAGKGVLICKLRKNQELRVRCIAKKGISKEHAKWSPCSAISFEYDPWNKLRHTDYWYEESAEAEWPKSKNCDWEEPPKDTDPFDYNAKPDRFYLNVESIGSMKPNDIVLKGMDVLMKKVANIVLAIEELEGGRGAGGGAGPQGPGGPGGDHLDVDREGGAGGMDMYGSRGGSGYGGYGGYEGGNNEGGWGSTEDMSSTSGGWF</sequence>
<dbReference type="HAMAP" id="MF_00320">
    <property type="entry name" value="RNApol_arch_Rpo3"/>
    <property type="match status" value="1"/>
</dbReference>
<keyword evidence="11" id="KW-1185">Reference proteome</keyword>
<evidence type="ECO:0000259" key="9">
    <source>
        <dbReference type="SMART" id="SM00662"/>
    </source>
</evidence>
<dbReference type="GO" id="GO:0046983">
    <property type="term" value="F:protein dimerization activity"/>
    <property type="evidence" value="ECO:0007669"/>
    <property type="project" value="InterPro"/>
</dbReference>
<evidence type="ECO:0000256" key="6">
    <source>
        <dbReference type="ARBA" id="ARBA00025804"/>
    </source>
</evidence>
<dbReference type="GO" id="GO:0005665">
    <property type="term" value="C:RNA polymerase II, core complex"/>
    <property type="evidence" value="ECO:0007669"/>
    <property type="project" value="TreeGrafter"/>
</dbReference>
<comment type="subcellular location">
    <subcellularLocation>
        <location evidence="1">Nucleus</location>
    </subcellularLocation>
</comment>
<dbReference type="PANTHER" id="PTHR11800">
    <property type="entry name" value="DNA-DIRECTED RNA POLYMERASE"/>
    <property type="match status" value="1"/>
</dbReference>
<evidence type="ECO:0000256" key="2">
    <source>
        <dbReference type="ARBA" id="ARBA00011730"/>
    </source>
</evidence>
<dbReference type="InterPro" id="IPR011262">
    <property type="entry name" value="DNA-dir_RNA_pol_insert"/>
</dbReference>
<dbReference type="GO" id="GO:0003899">
    <property type="term" value="F:DNA-directed RNA polymerase activity"/>
    <property type="evidence" value="ECO:0007669"/>
    <property type="project" value="InterPro"/>
</dbReference>
<organism evidence="10 11">
    <name type="scientific">Magnusiomyces paraingens</name>
    <dbReference type="NCBI Taxonomy" id="2606893"/>
    <lineage>
        <taxon>Eukaryota</taxon>
        <taxon>Fungi</taxon>
        <taxon>Dikarya</taxon>
        <taxon>Ascomycota</taxon>
        <taxon>Saccharomycotina</taxon>
        <taxon>Dipodascomycetes</taxon>
        <taxon>Dipodascales</taxon>
        <taxon>Dipodascaceae</taxon>
        <taxon>Magnusiomyces</taxon>
    </lineage>
</organism>
<proteinExistence type="inferred from homology"/>
<feature type="region of interest" description="Disordered" evidence="8">
    <location>
        <begin position="268"/>
        <end position="301"/>
    </location>
</feature>
<dbReference type="EMBL" id="CABVLU010000001">
    <property type="protein sequence ID" value="VVT46345.1"/>
    <property type="molecule type" value="Genomic_DNA"/>
</dbReference>
<dbReference type="InterPro" id="IPR036603">
    <property type="entry name" value="RBP11-like"/>
</dbReference>
<dbReference type="GeneID" id="43579990"/>
<feature type="domain" description="DNA-directed RNA polymerase RpoA/D/Rpb3-type" evidence="9">
    <location>
        <begin position="17"/>
        <end position="261"/>
    </location>
</feature>
<dbReference type="SMART" id="SM00662">
    <property type="entry name" value="RPOLD"/>
    <property type="match status" value="1"/>
</dbReference>
<feature type="compositionally biased region" description="Polar residues" evidence="8">
    <location>
        <begin position="329"/>
        <end position="339"/>
    </location>
</feature>
<accession>A0A5E8B4X3</accession>
<comment type="similarity">
    <text evidence="6">Belongs to the archaeal Rpo3/eukaryotic RPB3 RNA polymerase subunit family.</text>
</comment>
<evidence type="ECO:0000313" key="10">
    <source>
        <dbReference type="EMBL" id="VVT46345.1"/>
    </source>
</evidence>
<comment type="subunit">
    <text evidence="2">Component of the RNA polymerase II (Pol II) complex consisting of 12 subunits.</text>
</comment>
<dbReference type="InterPro" id="IPR001514">
    <property type="entry name" value="DNA-dir_RNA_pol_30-40kDasu_CS"/>
</dbReference>
<dbReference type="NCBIfam" id="NF001988">
    <property type="entry name" value="PRK00783.1"/>
    <property type="match status" value="1"/>
</dbReference>
<dbReference type="InterPro" id="IPR036643">
    <property type="entry name" value="RNApol_insert_sf"/>
</dbReference>
<dbReference type="Pfam" id="PF01000">
    <property type="entry name" value="RNA_pol_A_bac"/>
    <property type="match status" value="1"/>
</dbReference>
<keyword evidence="5" id="KW-0539">Nucleus</keyword>
<dbReference type="PANTHER" id="PTHR11800:SF2">
    <property type="entry name" value="DNA-DIRECTED RNA POLYMERASE II SUBUNIT RPB3"/>
    <property type="match status" value="1"/>
</dbReference>
<dbReference type="Gene3D" id="2.170.120.12">
    <property type="entry name" value="DNA-directed RNA polymerase, insert domain"/>
    <property type="match status" value="1"/>
</dbReference>
<dbReference type="InterPro" id="IPR022842">
    <property type="entry name" value="RNAP_Rpo3/Rpb3/RPAC1"/>
</dbReference>
<evidence type="ECO:0000256" key="1">
    <source>
        <dbReference type="ARBA" id="ARBA00004123"/>
    </source>
</evidence>
<dbReference type="PROSITE" id="PS00446">
    <property type="entry name" value="RNA_POL_D_30KD"/>
    <property type="match status" value="1"/>
</dbReference>
<dbReference type="Gene3D" id="3.30.1360.10">
    <property type="entry name" value="RNA polymerase, RBP11-like subunit"/>
    <property type="match status" value="1"/>
</dbReference>
<gene>
    <name evidence="10" type="ORF">SAPINGB_P001167</name>
</gene>
<dbReference type="GO" id="GO:0003677">
    <property type="term" value="F:DNA binding"/>
    <property type="evidence" value="ECO:0007669"/>
    <property type="project" value="InterPro"/>
</dbReference>